<feature type="compositionally biased region" description="Acidic residues" evidence="3">
    <location>
        <begin position="19"/>
        <end position="29"/>
    </location>
</feature>
<dbReference type="Proteomes" id="UP000827892">
    <property type="component" value="Chromosome IV"/>
</dbReference>
<dbReference type="GO" id="GO:0005525">
    <property type="term" value="F:GTP binding"/>
    <property type="evidence" value="ECO:0007669"/>
    <property type="project" value="InterPro"/>
</dbReference>
<feature type="compositionally biased region" description="Low complexity" evidence="3">
    <location>
        <begin position="236"/>
        <end position="247"/>
    </location>
</feature>
<feature type="compositionally biased region" description="Basic and acidic residues" evidence="3">
    <location>
        <begin position="225"/>
        <end position="235"/>
    </location>
</feature>
<evidence type="ECO:0000256" key="1">
    <source>
        <dbReference type="ARBA" id="ARBA00006270"/>
    </source>
</evidence>
<proteinExistence type="inferred from homology"/>
<feature type="region of interest" description="Disordered" evidence="3">
    <location>
        <begin position="225"/>
        <end position="247"/>
    </location>
</feature>
<name>A0AAE9A9D3_CAEBR</name>
<dbReference type="SMART" id="SM00175">
    <property type="entry name" value="RAB"/>
    <property type="match status" value="1"/>
</dbReference>
<evidence type="ECO:0000313" key="5">
    <source>
        <dbReference type="Proteomes" id="UP000827892"/>
    </source>
</evidence>
<protein>
    <recommendedName>
        <fullName evidence="6">Protein CBR-RAB-28</fullName>
    </recommendedName>
</protein>
<dbReference type="SMART" id="SM00174">
    <property type="entry name" value="RHO"/>
    <property type="match status" value="1"/>
</dbReference>
<gene>
    <name evidence="4" type="ORF">L3Y34_003442</name>
</gene>
<organism evidence="4 5">
    <name type="scientific">Caenorhabditis briggsae</name>
    <dbReference type="NCBI Taxonomy" id="6238"/>
    <lineage>
        <taxon>Eukaryota</taxon>
        <taxon>Metazoa</taxon>
        <taxon>Ecdysozoa</taxon>
        <taxon>Nematoda</taxon>
        <taxon>Chromadorea</taxon>
        <taxon>Rhabditida</taxon>
        <taxon>Rhabditina</taxon>
        <taxon>Rhabditomorpha</taxon>
        <taxon>Rhabditoidea</taxon>
        <taxon>Rhabditidae</taxon>
        <taxon>Peloderinae</taxon>
        <taxon>Caenorhabditis</taxon>
    </lineage>
</organism>
<dbReference type="PRINTS" id="PR00449">
    <property type="entry name" value="RASTRNSFRMNG"/>
</dbReference>
<dbReference type="FunFam" id="3.40.50.300:FF:001508">
    <property type="entry name" value="Small GTP-binding protein Rab28, putative"/>
    <property type="match status" value="1"/>
</dbReference>
<dbReference type="SUPFAM" id="SSF52540">
    <property type="entry name" value="P-loop containing nucleoside triphosphate hydrolases"/>
    <property type="match status" value="1"/>
</dbReference>
<dbReference type="NCBIfam" id="TIGR00231">
    <property type="entry name" value="small_GTP"/>
    <property type="match status" value="1"/>
</dbReference>
<dbReference type="InterPro" id="IPR001806">
    <property type="entry name" value="Small_GTPase"/>
</dbReference>
<dbReference type="PROSITE" id="PS51419">
    <property type="entry name" value="RAB"/>
    <property type="match status" value="1"/>
</dbReference>
<dbReference type="SMART" id="SM00176">
    <property type="entry name" value="RAN"/>
    <property type="match status" value="1"/>
</dbReference>
<dbReference type="GO" id="GO:0003924">
    <property type="term" value="F:GTPase activity"/>
    <property type="evidence" value="ECO:0007669"/>
    <property type="project" value="InterPro"/>
</dbReference>
<evidence type="ECO:0000313" key="4">
    <source>
        <dbReference type="EMBL" id="ULT93932.1"/>
    </source>
</evidence>
<dbReference type="PROSITE" id="PS51421">
    <property type="entry name" value="RAS"/>
    <property type="match status" value="1"/>
</dbReference>
<keyword evidence="2" id="KW-0547">Nucleotide-binding</keyword>
<dbReference type="InterPro" id="IPR005225">
    <property type="entry name" value="Small_GTP-bd"/>
</dbReference>
<dbReference type="InterPro" id="IPR027417">
    <property type="entry name" value="P-loop_NTPase"/>
</dbReference>
<dbReference type="EMBL" id="CP090894">
    <property type="protein sequence ID" value="ULT93932.1"/>
    <property type="molecule type" value="Genomic_DNA"/>
</dbReference>
<dbReference type="Pfam" id="PF00071">
    <property type="entry name" value="Ras"/>
    <property type="match status" value="1"/>
</dbReference>
<dbReference type="Gene3D" id="3.40.50.300">
    <property type="entry name" value="P-loop containing nucleotide triphosphate hydrolases"/>
    <property type="match status" value="1"/>
</dbReference>
<comment type="similarity">
    <text evidence="1">Belongs to the small GTPase superfamily. Rab family.</text>
</comment>
<accession>A0AAE9A9D3</accession>
<sequence length="247" mass="27264">MSAMGEIEAPELPKKVEQPEEIDDAAGEEEPADKVMKIVVVGDGASGKTSICQRFAKETFDKSYHQTLGLDFFSRRVILPGEVQVLVQVWDIGGQSIAGEMIDKYLMGAHIIFLVYDVTNSKSFENAADWMNVIRKNLKDEENPPRIILLGNKTDLEERRTVPVDTHRNFATSNGMVPTYISAKTGDTVYMTFRQAVADVLSIPLSKAETESDIDIVQGTVIETAKHESSSRTRSDQSSNTSVCSIS</sequence>
<evidence type="ECO:0008006" key="6">
    <source>
        <dbReference type="Google" id="ProtNLM"/>
    </source>
</evidence>
<dbReference type="AlphaFoldDB" id="A0AAE9A9D3"/>
<reference evidence="4 5" key="1">
    <citation type="submission" date="2022-05" db="EMBL/GenBank/DDBJ databases">
        <title>Chromosome-level reference genomes for two strains of Caenorhabditis briggsae: an improved platform for comparative genomics.</title>
        <authorList>
            <person name="Stevens L."/>
            <person name="Andersen E.C."/>
        </authorList>
    </citation>
    <scope>NUCLEOTIDE SEQUENCE [LARGE SCALE GENOMIC DNA]</scope>
    <source>
        <strain evidence="4">QX1410_ONT</strain>
        <tissue evidence="4">Whole-organism</tissue>
    </source>
</reference>
<feature type="region of interest" description="Disordered" evidence="3">
    <location>
        <begin position="1"/>
        <end position="29"/>
    </location>
</feature>
<evidence type="ECO:0000256" key="2">
    <source>
        <dbReference type="ARBA" id="ARBA00022741"/>
    </source>
</evidence>
<dbReference type="PANTHER" id="PTHR47978">
    <property type="match status" value="1"/>
</dbReference>
<evidence type="ECO:0000256" key="3">
    <source>
        <dbReference type="SAM" id="MobiDB-lite"/>
    </source>
</evidence>
<dbReference type="SMART" id="SM00173">
    <property type="entry name" value="RAS"/>
    <property type="match status" value="1"/>
</dbReference>